<dbReference type="EMBL" id="WQLB01000001">
    <property type="protein sequence ID" value="MVN85316.1"/>
    <property type="molecule type" value="Genomic_DNA"/>
</dbReference>
<dbReference type="InterPro" id="IPR011010">
    <property type="entry name" value="DNA_brk_join_enz"/>
</dbReference>
<evidence type="ECO:0000256" key="2">
    <source>
        <dbReference type="ARBA" id="ARBA00023172"/>
    </source>
</evidence>
<accession>A0A7C9LL21</accession>
<dbReference type="RefSeq" id="WP_157457333.1">
    <property type="nucleotide sequence ID" value="NZ_WQLB01000001.1"/>
</dbReference>
<dbReference type="PANTHER" id="PTHR30349">
    <property type="entry name" value="PHAGE INTEGRASE-RELATED"/>
    <property type="match status" value="1"/>
</dbReference>
<dbReference type="InterPro" id="IPR025269">
    <property type="entry name" value="SAM-like_dom"/>
</dbReference>
<gene>
    <name evidence="6" type="ORF">GO986_00835</name>
</gene>
<feature type="domain" description="Tyr recombinase" evidence="4">
    <location>
        <begin position="108"/>
        <end position="289"/>
    </location>
</feature>
<dbReference type="PROSITE" id="PS51900">
    <property type="entry name" value="CB"/>
    <property type="match status" value="1"/>
</dbReference>
<dbReference type="SUPFAM" id="SSF56349">
    <property type="entry name" value="DNA breaking-rejoining enzymes"/>
    <property type="match status" value="1"/>
</dbReference>
<dbReference type="PROSITE" id="PS51898">
    <property type="entry name" value="TYR_RECOMBINASE"/>
    <property type="match status" value="1"/>
</dbReference>
<dbReference type="AlphaFoldDB" id="A0A7C9LL21"/>
<evidence type="ECO:0000313" key="7">
    <source>
        <dbReference type="Proteomes" id="UP000483286"/>
    </source>
</evidence>
<evidence type="ECO:0000313" key="6">
    <source>
        <dbReference type="EMBL" id="MVN85316.1"/>
    </source>
</evidence>
<dbReference type="Gene3D" id="1.10.150.130">
    <property type="match status" value="1"/>
</dbReference>
<sequence>MNLTELWQRHARHLKLRRRSAYTVTYYAATGRALTAYLEGEGHQMVAAEVRIGDLRGFMEHLQSRGLAEGGIDAHFRALRGVFGWAVADELLERDPTKRLERPRKPQKLMETLSPDEYRLLLAEARKGPQKSRDTALLVTLFDTGLRLAEVASLQVTDVRLTEGHLRVVGKGNKERVVPLGLRSTEAVDRYIRKARKPKHPCIPNVFLGRSGEPLTRSGVSQLLADLAAAVSIPRAHAAPHAFRRAFAVNYLRNGGDVFSLQHVLGHTSLEMTRRYVNLLPEDLKVAHIRVSPADHASLRGTTGGRP</sequence>
<protein>
    <submittedName>
        <fullName evidence="6">Tyrosine-type recombinase/integrase</fullName>
    </submittedName>
</protein>
<dbReference type="InterPro" id="IPR002104">
    <property type="entry name" value="Integrase_catalytic"/>
</dbReference>
<dbReference type="Proteomes" id="UP000483286">
    <property type="component" value="Unassembled WGS sequence"/>
</dbReference>
<dbReference type="PANTHER" id="PTHR30349:SF81">
    <property type="entry name" value="TYROSINE RECOMBINASE XERC"/>
    <property type="match status" value="1"/>
</dbReference>
<keyword evidence="1 3" id="KW-0238">DNA-binding</keyword>
<reference evidence="6 7" key="1">
    <citation type="submission" date="2019-12" db="EMBL/GenBank/DDBJ databases">
        <title>Deinococcus sp. HMF7620 Genome sequencing and assembly.</title>
        <authorList>
            <person name="Kang H."/>
            <person name="Kim H."/>
            <person name="Joh K."/>
        </authorList>
    </citation>
    <scope>NUCLEOTIDE SEQUENCE [LARGE SCALE GENOMIC DNA]</scope>
    <source>
        <strain evidence="6 7">HMF7620</strain>
    </source>
</reference>
<dbReference type="GO" id="GO:0015074">
    <property type="term" value="P:DNA integration"/>
    <property type="evidence" value="ECO:0007669"/>
    <property type="project" value="InterPro"/>
</dbReference>
<dbReference type="InterPro" id="IPR013762">
    <property type="entry name" value="Integrase-like_cat_sf"/>
</dbReference>
<dbReference type="GO" id="GO:0006310">
    <property type="term" value="P:DNA recombination"/>
    <property type="evidence" value="ECO:0007669"/>
    <property type="project" value="UniProtKB-KW"/>
</dbReference>
<dbReference type="InterPro" id="IPR044068">
    <property type="entry name" value="CB"/>
</dbReference>
<comment type="caution">
    <text evidence="6">The sequence shown here is derived from an EMBL/GenBank/DDBJ whole genome shotgun (WGS) entry which is preliminary data.</text>
</comment>
<evidence type="ECO:0000259" key="4">
    <source>
        <dbReference type="PROSITE" id="PS51898"/>
    </source>
</evidence>
<evidence type="ECO:0000256" key="1">
    <source>
        <dbReference type="ARBA" id="ARBA00023125"/>
    </source>
</evidence>
<organism evidence="6 7">
    <name type="scientific">Deinococcus arboris</name>
    <dbReference type="NCBI Taxonomy" id="2682977"/>
    <lineage>
        <taxon>Bacteria</taxon>
        <taxon>Thermotogati</taxon>
        <taxon>Deinococcota</taxon>
        <taxon>Deinococci</taxon>
        <taxon>Deinococcales</taxon>
        <taxon>Deinococcaceae</taxon>
        <taxon>Deinococcus</taxon>
    </lineage>
</organism>
<keyword evidence="7" id="KW-1185">Reference proteome</keyword>
<dbReference type="Pfam" id="PF13102">
    <property type="entry name" value="Phage_int_SAM_5"/>
    <property type="match status" value="1"/>
</dbReference>
<dbReference type="GO" id="GO:0003677">
    <property type="term" value="F:DNA binding"/>
    <property type="evidence" value="ECO:0007669"/>
    <property type="project" value="UniProtKB-UniRule"/>
</dbReference>
<evidence type="ECO:0000256" key="3">
    <source>
        <dbReference type="PROSITE-ProRule" id="PRU01248"/>
    </source>
</evidence>
<name>A0A7C9LL21_9DEIO</name>
<dbReference type="InterPro" id="IPR010998">
    <property type="entry name" value="Integrase_recombinase_N"/>
</dbReference>
<dbReference type="Gene3D" id="1.10.443.10">
    <property type="entry name" value="Intergrase catalytic core"/>
    <property type="match status" value="1"/>
</dbReference>
<dbReference type="InterPro" id="IPR050090">
    <property type="entry name" value="Tyrosine_recombinase_XerCD"/>
</dbReference>
<proteinExistence type="predicted"/>
<evidence type="ECO:0000259" key="5">
    <source>
        <dbReference type="PROSITE" id="PS51900"/>
    </source>
</evidence>
<dbReference type="Pfam" id="PF00589">
    <property type="entry name" value="Phage_integrase"/>
    <property type="match status" value="1"/>
</dbReference>
<keyword evidence="2" id="KW-0233">DNA recombination</keyword>
<feature type="domain" description="Core-binding (CB)" evidence="5">
    <location>
        <begin position="1"/>
        <end position="87"/>
    </location>
</feature>